<keyword evidence="2" id="KW-1185">Reference proteome</keyword>
<proteinExistence type="predicted"/>
<organism evidence="1 2">
    <name type="scientific">Ooceraea biroi</name>
    <name type="common">Clonal raider ant</name>
    <name type="synonym">Cerapachys biroi</name>
    <dbReference type="NCBI Taxonomy" id="2015173"/>
    <lineage>
        <taxon>Eukaryota</taxon>
        <taxon>Metazoa</taxon>
        <taxon>Ecdysozoa</taxon>
        <taxon>Arthropoda</taxon>
        <taxon>Hexapoda</taxon>
        <taxon>Insecta</taxon>
        <taxon>Pterygota</taxon>
        <taxon>Neoptera</taxon>
        <taxon>Endopterygota</taxon>
        <taxon>Hymenoptera</taxon>
        <taxon>Apocrita</taxon>
        <taxon>Aculeata</taxon>
        <taxon>Formicoidea</taxon>
        <taxon>Formicidae</taxon>
        <taxon>Dorylinae</taxon>
        <taxon>Ooceraea</taxon>
    </lineage>
</organism>
<reference evidence="1 2" key="1">
    <citation type="journal article" date="2014" name="Curr. Biol.">
        <title>The genome of the clonal raider ant Cerapachys biroi.</title>
        <authorList>
            <person name="Oxley P.R."/>
            <person name="Ji L."/>
            <person name="Fetter-Pruneda I."/>
            <person name="McKenzie S.K."/>
            <person name="Li C."/>
            <person name="Hu H."/>
            <person name="Zhang G."/>
            <person name="Kronauer D.J."/>
        </authorList>
    </citation>
    <scope>NUCLEOTIDE SEQUENCE [LARGE SCALE GENOMIC DNA]</scope>
</reference>
<dbReference type="Proteomes" id="UP000053097">
    <property type="component" value="Unassembled WGS sequence"/>
</dbReference>
<name>A0A026VWK1_OOCBI</name>
<accession>A0A026VWK1</accession>
<dbReference type="AlphaFoldDB" id="A0A026VWK1"/>
<dbReference type="EMBL" id="KK107672">
    <property type="protein sequence ID" value="EZA48158.1"/>
    <property type="molecule type" value="Genomic_DNA"/>
</dbReference>
<protein>
    <submittedName>
        <fullName evidence="1">Uncharacterized protein</fullName>
    </submittedName>
</protein>
<evidence type="ECO:0000313" key="1">
    <source>
        <dbReference type="EMBL" id="EZA48158.1"/>
    </source>
</evidence>
<sequence>MKTSQPRKFFGRVNTEATRAYGAESRAFLKRAFATKRDGKPDEKRNETERKRVGFRCGTVGVRSFGALVLGAQRAYRRRLVDRFSRSSRVETTLRSPAFCSVASPRVYAHANLHICLHTYTRTHSFPEHTCAGTPSRTDHRLARVREEIERGNGDANRKENERVGNFYTLDGVEFHQHRFRFSWRDFGLNIAVRVRIPR</sequence>
<evidence type="ECO:0000313" key="2">
    <source>
        <dbReference type="Proteomes" id="UP000053097"/>
    </source>
</evidence>
<gene>
    <name evidence="1" type="ORF">X777_14043</name>
</gene>